<evidence type="ECO:0000259" key="2">
    <source>
        <dbReference type="Pfam" id="PF02308"/>
    </source>
</evidence>
<feature type="domain" description="DUF4010" evidence="3">
    <location>
        <begin position="172"/>
        <end position="387"/>
    </location>
</feature>
<evidence type="ECO:0000313" key="4">
    <source>
        <dbReference type="EMBL" id="SCX17363.1"/>
    </source>
</evidence>
<dbReference type="EMBL" id="FMUB01000004">
    <property type="protein sequence ID" value="SCX17363.1"/>
    <property type="molecule type" value="Genomic_DNA"/>
</dbReference>
<feature type="domain" description="MgtC/SapB/SrpB/YhiD N-terminal" evidence="2">
    <location>
        <begin position="10"/>
        <end position="123"/>
    </location>
</feature>
<dbReference type="Pfam" id="PF02308">
    <property type="entry name" value="MgtC"/>
    <property type="match status" value="1"/>
</dbReference>
<keyword evidence="1" id="KW-1133">Transmembrane helix</keyword>
<sequence length="417" mass="42853">MNWQHFEPFLVALAIGLLLGLERERSHTRDLPAGSRSFALLSLAGAITAGIDARAVAAGAIGVAVLLAVAYRRTRADDPGTTTVIAGLVAYLLGALAYTRPAEAVALAVVVAVLLVSKARIHRFAREIVSEVELEDAIKFFVVAFVILPLLPDRAIGPYGVLNPSKIWLLVVLLTGIGWLGYIGVRALGPQRGLLVTGLAGGFVSASATTASMGRLSKTETGLRASLASALVASLATFVQLLLVIGVVDIEVLRRLWPPVLAGALVLVGVAAFVYRGGTRPDQATAEHQDSPDEHTMRPFALRPALALATVLTLALLVSRWAADMLGPNGLVLATFAAGLADAHAGAVAAASLAAKGDVTVNAALIGVAAALGSNLLVKVILAFASGGRRFGLAFLAAMAAPAVVFGVALTLVVTLG</sequence>
<dbReference type="InterPro" id="IPR025105">
    <property type="entry name" value="DUF4010"/>
</dbReference>
<dbReference type="PANTHER" id="PTHR39084:SF1">
    <property type="entry name" value="DUF4010 DOMAIN-CONTAINING PROTEIN"/>
    <property type="match status" value="1"/>
</dbReference>
<feature type="transmembrane region" description="Helical" evidence="1">
    <location>
        <begin position="256"/>
        <end position="275"/>
    </location>
</feature>
<feature type="transmembrane region" description="Helical" evidence="1">
    <location>
        <begin position="194"/>
        <end position="213"/>
    </location>
</feature>
<feature type="transmembrane region" description="Helical" evidence="1">
    <location>
        <begin position="225"/>
        <end position="244"/>
    </location>
</feature>
<gene>
    <name evidence="4" type="ORF">SAMN02799620_02469</name>
</gene>
<dbReference type="STRING" id="1502745.SAMN02799620_02469"/>
<dbReference type="AlphaFoldDB" id="A0A1G4W655"/>
<organism evidence="4 5">
    <name type="scientific">Mycolicibacterium fluoranthenivorans</name>
    <dbReference type="NCBI Taxonomy" id="258505"/>
    <lineage>
        <taxon>Bacteria</taxon>
        <taxon>Bacillati</taxon>
        <taxon>Actinomycetota</taxon>
        <taxon>Actinomycetes</taxon>
        <taxon>Mycobacteriales</taxon>
        <taxon>Mycobacteriaceae</taxon>
        <taxon>Mycolicibacterium</taxon>
    </lineage>
</organism>
<evidence type="ECO:0000313" key="5">
    <source>
        <dbReference type="Proteomes" id="UP000199707"/>
    </source>
</evidence>
<dbReference type="Proteomes" id="UP000199707">
    <property type="component" value="Unassembled WGS sequence"/>
</dbReference>
<feature type="transmembrane region" description="Helical" evidence="1">
    <location>
        <begin position="391"/>
        <end position="414"/>
    </location>
</feature>
<evidence type="ECO:0000259" key="3">
    <source>
        <dbReference type="Pfam" id="PF13194"/>
    </source>
</evidence>
<name>A0A1G4W655_9MYCO</name>
<evidence type="ECO:0000256" key="1">
    <source>
        <dbReference type="SAM" id="Phobius"/>
    </source>
</evidence>
<protein>
    <submittedName>
        <fullName evidence="4">Uncharacterized membrane protein, DUF4010 family</fullName>
    </submittedName>
</protein>
<dbReference type="InterPro" id="IPR049177">
    <property type="entry name" value="MgtC_SapB_SrpB_YhiD_N"/>
</dbReference>
<feature type="transmembrane region" description="Helical" evidence="1">
    <location>
        <begin position="331"/>
        <end position="355"/>
    </location>
</feature>
<feature type="transmembrane region" description="Helical" evidence="1">
    <location>
        <begin position="104"/>
        <end position="121"/>
    </location>
</feature>
<accession>A0A1G4W655</accession>
<feature type="transmembrane region" description="Helical" evidence="1">
    <location>
        <begin position="141"/>
        <end position="161"/>
    </location>
</feature>
<feature type="transmembrane region" description="Helical" evidence="1">
    <location>
        <begin position="167"/>
        <end position="185"/>
    </location>
</feature>
<keyword evidence="1" id="KW-0812">Transmembrane</keyword>
<dbReference type="Pfam" id="PF13194">
    <property type="entry name" value="DUF4010"/>
    <property type="match status" value="1"/>
</dbReference>
<dbReference type="RefSeq" id="WP_090357104.1">
    <property type="nucleotide sequence ID" value="NZ_FMUB01000004.1"/>
</dbReference>
<feature type="transmembrane region" description="Helical" evidence="1">
    <location>
        <begin position="81"/>
        <end position="98"/>
    </location>
</feature>
<dbReference type="PANTHER" id="PTHR39084">
    <property type="entry name" value="MEMBRANE PROTEIN-RELATED"/>
    <property type="match status" value="1"/>
</dbReference>
<keyword evidence="1" id="KW-0472">Membrane</keyword>
<feature type="transmembrane region" description="Helical" evidence="1">
    <location>
        <begin position="361"/>
        <end position="384"/>
    </location>
</feature>
<feature type="transmembrane region" description="Helical" evidence="1">
    <location>
        <begin position="39"/>
        <end position="69"/>
    </location>
</feature>
<reference evidence="5" key="1">
    <citation type="submission" date="2016-10" db="EMBL/GenBank/DDBJ databases">
        <authorList>
            <person name="Varghese N."/>
            <person name="Submissions S."/>
        </authorList>
    </citation>
    <scope>NUCLEOTIDE SEQUENCE [LARGE SCALE GENOMIC DNA]</scope>
    <source>
        <strain evidence="5">UNC267MFSha1.1M11</strain>
    </source>
</reference>
<feature type="transmembrane region" description="Helical" evidence="1">
    <location>
        <begin position="300"/>
        <end position="319"/>
    </location>
</feature>
<proteinExistence type="predicted"/>